<evidence type="ECO:0000256" key="6">
    <source>
        <dbReference type="ARBA" id="ARBA00023136"/>
    </source>
</evidence>
<proteinExistence type="predicted"/>
<dbReference type="InterPro" id="IPR036640">
    <property type="entry name" value="ABC1_TM_sf"/>
</dbReference>
<evidence type="ECO:0000256" key="4">
    <source>
        <dbReference type="ARBA" id="ARBA00022840"/>
    </source>
</evidence>
<dbReference type="AlphaFoldDB" id="A0AAU8XX20"/>
<comment type="subcellular location">
    <subcellularLocation>
        <location evidence="1">Cell membrane</location>
        <topology evidence="1">Multi-pass membrane protein</topology>
    </subcellularLocation>
</comment>
<feature type="transmembrane region" description="Helical" evidence="7">
    <location>
        <begin position="12"/>
        <end position="35"/>
    </location>
</feature>
<dbReference type="PROSITE" id="PS50893">
    <property type="entry name" value="ABC_TRANSPORTER_2"/>
    <property type="match status" value="1"/>
</dbReference>
<dbReference type="SUPFAM" id="SSF52540">
    <property type="entry name" value="P-loop containing nucleoside triphosphate hydrolases"/>
    <property type="match status" value="1"/>
</dbReference>
<dbReference type="InterPro" id="IPR011527">
    <property type="entry name" value="ABC1_TM_dom"/>
</dbReference>
<dbReference type="Proteomes" id="UP000234562">
    <property type="component" value="Plasmid pFAM8105"/>
</dbReference>
<dbReference type="GO" id="GO:0015421">
    <property type="term" value="F:ABC-type oligopeptide transporter activity"/>
    <property type="evidence" value="ECO:0007669"/>
    <property type="project" value="TreeGrafter"/>
</dbReference>
<feature type="transmembrane region" description="Helical" evidence="7">
    <location>
        <begin position="227"/>
        <end position="253"/>
    </location>
</feature>
<organism evidence="10 11">
    <name type="scientific">Lactobacillus helveticus</name>
    <name type="common">Lactobacillus suntoryeus</name>
    <dbReference type="NCBI Taxonomy" id="1587"/>
    <lineage>
        <taxon>Bacteria</taxon>
        <taxon>Bacillati</taxon>
        <taxon>Bacillota</taxon>
        <taxon>Bacilli</taxon>
        <taxon>Lactobacillales</taxon>
        <taxon>Lactobacillaceae</taxon>
        <taxon>Lactobacillus</taxon>
    </lineage>
</organism>
<evidence type="ECO:0000256" key="2">
    <source>
        <dbReference type="ARBA" id="ARBA00022692"/>
    </source>
</evidence>
<evidence type="ECO:0000259" key="8">
    <source>
        <dbReference type="PROSITE" id="PS50893"/>
    </source>
</evidence>
<dbReference type="Gene3D" id="1.20.1560.10">
    <property type="entry name" value="ABC transporter type 1, transmembrane domain"/>
    <property type="match status" value="1"/>
</dbReference>
<dbReference type="SUPFAM" id="SSF90123">
    <property type="entry name" value="ABC transporter transmembrane region"/>
    <property type="match status" value="1"/>
</dbReference>
<dbReference type="InterPro" id="IPR039421">
    <property type="entry name" value="Type_1_exporter"/>
</dbReference>
<dbReference type="EMBL" id="CP015497">
    <property type="protein sequence ID" value="AUI75308.1"/>
    <property type="molecule type" value="Genomic_DNA"/>
</dbReference>
<evidence type="ECO:0000256" key="7">
    <source>
        <dbReference type="SAM" id="Phobius"/>
    </source>
</evidence>
<keyword evidence="10" id="KW-0614">Plasmid</keyword>
<feature type="domain" description="ABC transporter" evidence="8">
    <location>
        <begin position="322"/>
        <end position="530"/>
    </location>
</feature>
<evidence type="ECO:0000313" key="10">
    <source>
        <dbReference type="EMBL" id="AUI75308.1"/>
    </source>
</evidence>
<dbReference type="Gene3D" id="3.40.50.300">
    <property type="entry name" value="P-loop containing nucleotide triphosphate hydrolases"/>
    <property type="match status" value="1"/>
</dbReference>
<dbReference type="InterPro" id="IPR027417">
    <property type="entry name" value="P-loop_NTPase"/>
</dbReference>
<geneLocation type="plasmid" evidence="11">
    <name>pfam8105</name>
</geneLocation>
<sequence length="530" mass="59762">MNIKDIFKENKVRFSIICISIIIEILCATGVTYLMTPAFNYIKQNNLQAFLVFVILSASFQFLDTVLRAVNVVLYNQQIQDCFHKIRNNISKHFIDTNEKNIAEIQNDLNSNMEQLNSKYATPLLVLIRRALTIVFSIGILITFHWSLVVLTLILSIIGLYVPKAFENLTSAATFTVTQKNKNLFDTIEKWARGLDELRRYGSFNRYEDAIKKSTLSLKNATIEDCFWGNMATAVTSFISLIGIVLLLVLSMYLYATGKIVFGAVITSGIFANQIMSAITYIAESLNEIKSSRKIRQKINKLQQPLNIQKIRKLSDNIIDQIKISKLQVSFNNGRNIKYPDILINKGDKVLLTGNSGTGKTTLFKVLLNQITPKEGKVIYKDTTGKIFEPNPEEIGYIAQDNILFPDTIENNITMFKTSLDKKVNKIIEKVKLVADVDKFPDGVKTIVDLDKENLSGGQKQKVILARAEIHDSQLLLIDEGTSAIDSGATKRIIKELLKSDQTIIMIAHNFSKDLISLFDKRINLNEGAN</sequence>
<dbReference type="GO" id="GO:0005524">
    <property type="term" value="F:ATP binding"/>
    <property type="evidence" value="ECO:0007669"/>
    <property type="project" value="UniProtKB-KW"/>
</dbReference>
<evidence type="ECO:0000256" key="5">
    <source>
        <dbReference type="ARBA" id="ARBA00022989"/>
    </source>
</evidence>
<evidence type="ECO:0000256" key="3">
    <source>
        <dbReference type="ARBA" id="ARBA00022741"/>
    </source>
</evidence>
<evidence type="ECO:0000313" key="11">
    <source>
        <dbReference type="Proteomes" id="UP000234562"/>
    </source>
</evidence>
<keyword evidence="6 7" id="KW-0472">Membrane</keyword>
<dbReference type="PANTHER" id="PTHR43394:SF1">
    <property type="entry name" value="ATP-BINDING CASSETTE SUB-FAMILY B MEMBER 10, MITOCHONDRIAL"/>
    <property type="match status" value="1"/>
</dbReference>
<dbReference type="GO" id="GO:0005886">
    <property type="term" value="C:plasma membrane"/>
    <property type="evidence" value="ECO:0007669"/>
    <property type="project" value="UniProtKB-SubCell"/>
</dbReference>
<gene>
    <name evidence="10" type="ORF">Lh8105_11205</name>
</gene>
<dbReference type="RefSeq" id="WP_035516257.1">
    <property type="nucleotide sequence ID" value="NZ_CP015497.1"/>
</dbReference>
<keyword evidence="5 7" id="KW-1133">Transmembrane helix</keyword>
<dbReference type="GO" id="GO:0016887">
    <property type="term" value="F:ATP hydrolysis activity"/>
    <property type="evidence" value="ECO:0007669"/>
    <property type="project" value="InterPro"/>
</dbReference>
<feature type="transmembrane region" description="Helical" evidence="7">
    <location>
        <begin position="260"/>
        <end position="283"/>
    </location>
</feature>
<dbReference type="Pfam" id="PF00005">
    <property type="entry name" value="ABC_tran"/>
    <property type="match status" value="1"/>
</dbReference>
<accession>A0AAU8XX20</accession>
<dbReference type="PROSITE" id="PS50929">
    <property type="entry name" value="ABC_TM1F"/>
    <property type="match status" value="1"/>
</dbReference>
<evidence type="ECO:0000259" key="9">
    <source>
        <dbReference type="PROSITE" id="PS50929"/>
    </source>
</evidence>
<dbReference type="PANTHER" id="PTHR43394">
    <property type="entry name" value="ATP-DEPENDENT PERMEASE MDL1, MITOCHONDRIAL"/>
    <property type="match status" value="1"/>
</dbReference>
<keyword evidence="2 7" id="KW-0812">Transmembrane</keyword>
<dbReference type="Pfam" id="PF00664">
    <property type="entry name" value="ABC_membrane"/>
    <property type="match status" value="1"/>
</dbReference>
<name>A0AAU8XX20_LACHE</name>
<feature type="transmembrane region" description="Helical" evidence="7">
    <location>
        <begin position="134"/>
        <end position="162"/>
    </location>
</feature>
<feature type="transmembrane region" description="Helical" evidence="7">
    <location>
        <begin position="47"/>
        <end position="67"/>
    </location>
</feature>
<dbReference type="InterPro" id="IPR003439">
    <property type="entry name" value="ABC_transporter-like_ATP-bd"/>
</dbReference>
<evidence type="ECO:0000256" key="1">
    <source>
        <dbReference type="ARBA" id="ARBA00004651"/>
    </source>
</evidence>
<reference evidence="11" key="1">
    <citation type="submission" date="2016-05" db="EMBL/GenBank/DDBJ databases">
        <title>Genome sequence of Lactobacillus helveticus FAM8105.</title>
        <authorList>
            <person name="Ahrens C."/>
            <person name="Schmid M."/>
        </authorList>
    </citation>
    <scope>NUCLEOTIDE SEQUENCE [LARGE SCALE GENOMIC DNA]</scope>
    <source>
        <strain evidence="11">FAM8105</strain>
        <plasmid evidence="11">pfam8105</plasmid>
    </source>
</reference>
<dbReference type="SMART" id="SM00382">
    <property type="entry name" value="AAA"/>
    <property type="match status" value="1"/>
</dbReference>
<feature type="domain" description="ABC transmembrane type-1" evidence="9">
    <location>
        <begin position="16"/>
        <end position="291"/>
    </location>
</feature>
<keyword evidence="3" id="KW-0547">Nucleotide-binding</keyword>
<dbReference type="InterPro" id="IPR003593">
    <property type="entry name" value="AAA+_ATPase"/>
</dbReference>
<keyword evidence="4" id="KW-0067">ATP-binding</keyword>
<protein>
    <submittedName>
        <fullName evidence="10">Bacteriocin ABC transporter</fullName>
    </submittedName>
</protein>